<dbReference type="InterPro" id="IPR015897">
    <property type="entry name" value="CHK_kinase-like"/>
</dbReference>
<reference evidence="2" key="1">
    <citation type="journal article" date="2014" name="Insect Biochem. Mol. Biol.">
        <title>An insight into the sialome of the frog biting fly, Corethrella appendiculata.</title>
        <authorList>
            <person name="Ribeiro J.M.C."/>
            <person name="Chagas A.C."/>
            <person name="Pham V.M."/>
            <person name="Lounibos L.P."/>
            <person name="Calvo E."/>
        </authorList>
    </citation>
    <scope>NUCLEOTIDE SEQUENCE</scope>
    <source>
        <tissue evidence="2">Salivary glands</tissue>
    </source>
</reference>
<organism evidence="2">
    <name type="scientific">Corethrella appendiculata</name>
    <dbReference type="NCBI Taxonomy" id="1370023"/>
    <lineage>
        <taxon>Eukaryota</taxon>
        <taxon>Metazoa</taxon>
        <taxon>Ecdysozoa</taxon>
        <taxon>Arthropoda</taxon>
        <taxon>Hexapoda</taxon>
        <taxon>Insecta</taxon>
        <taxon>Pterygota</taxon>
        <taxon>Neoptera</taxon>
        <taxon>Endopterygota</taxon>
        <taxon>Diptera</taxon>
        <taxon>Nematocera</taxon>
        <taxon>Culicoidea</taxon>
        <taxon>Chaoboridae</taxon>
        <taxon>Corethrella</taxon>
    </lineage>
</organism>
<dbReference type="Pfam" id="PF02958">
    <property type="entry name" value="EcKL"/>
    <property type="match status" value="1"/>
</dbReference>
<evidence type="ECO:0000313" key="2">
    <source>
        <dbReference type="EMBL" id="JAB55336.1"/>
    </source>
</evidence>
<dbReference type="SMART" id="SM00587">
    <property type="entry name" value="CHK"/>
    <property type="match status" value="1"/>
</dbReference>
<feature type="domain" description="CHK kinase-like" evidence="1">
    <location>
        <begin position="131"/>
        <end position="330"/>
    </location>
</feature>
<name>U5ET49_9DIPT</name>
<dbReference type="EMBL" id="GANO01004535">
    <property type="protein sequence ID" value="JAB55336.1"/>
    <property type="molecule type" value="mRNA"/>
</dbReference>
<sequence>MSLSEISEKFTEENLNEIIRKIGGEKFTKWEFAPGFKKGDSYLSEVYRVIVEGENKNGDKIKTSVVVKSIPKNAGWRTTFRSADFFYNEIIFYNEILRGFYEFQSKRNPVNPFCEIVPALSSFTNGLHDFVAMDDLGQYGYKPANRQLGVDFTKCSWCMKVLARFHALSMAMKDQEPEKFQEIIKNIKETYYAAAFKKWYAKFCAQMIGVAKDAIDKEYGGTEIQLKSKKFLDNNLYDTMVSLVETKNRNSVITHGDCWLPNFLFKFAPNSNEQEPISIKMIDYQLVRYGSPVLDISFFIYSCTNQAMREQYYDELLNIYYTNLTDLIRDLGSDPNKVFPREEFEKELKQFSRFGCGFSIESVPLSIMDDDDTADFSKIESDSAIDISTVWIVPPIPTKEGRLRVADVFKHAVQYGYLD</sequence>
<dbReference type="PANTHER" id="PTHR11012">
    <property type="entry name" value="PROTEIN KINASE-LIKE DOMAIN-CONTAINING"/>
    <property type="match status" value="1"/>
</dbReference>
<dbReference type="AlphaFoldDB" id="U5ET49"/>
<dbReference type="PANTHER" id="PTHR11012:SF57">
    <property type="entry name" value="LD10016P"/>
    <property type="match status" value="1"/>
</dbReference>
<evidence type="ECO:0000259" key="1">
    <source>
        <dbReference type="SMART" id="SM00587"/>
    </source>
</evidence>
<dbReference type="SUPFAM" id="SSF56112">
    <property type="entry name" value="Protein kinase-like (PK-like)"/>
    <property type="match status" value="1"/>
</dbReference>
<proteinExistence type="evidence at transcript level"/>
<accession>U5ET49</accession>
<dbReference type="Gene3D" id="3.90.1200.10">
    <property type="match status" value="1"/>
</dbReference>
<protein>
    <submittedName>
        <fullName evidence="2">Putative juvenile hormone-inducible protein</fullName>
    </submittedName>
</protein>
<dbReference type="InterPro" id="IPR004119">
    <property type="entry name" value="EcKL"/>
</dbReference>
<dbReference type="InterPro" id="IPR011009">
    <property type="entry name" value="Kinase-like_dom_sf"/>
</dbReference>